<dbReference type="Proteomes" id="UP000244892">
    <property type="component" value="Chromosome"/>
</dbReference>
<reference evidence="1 2" key="1">
    <citation type="submission" date="2018-05" db="EMBL/GenBank/DDBJ databases">
        <title>complete genome sequence of Aquabacterium olei NBRC 110486.</title>
        <authorList>
            <person name="Tang B."/>
            <person name="Chang J."/>
            <person name="Zhang L."/>
            <person name="Yang H."/>
        </authorList>
    </citation>
    <scope>NUCLEOTIDE SEQUENCE [LARGE SCALE GENOMIC DNA]</scope>
    <source>
        <strain evidence="1 2">NBRC 110486</strain>
    </source>
</reference>
<sequence length="92" mass="10055">MHMLYNSDSYAVVQIELPGDAVAPADATATLTRGGFEIVDKFARKEIFIEGALAESFKEGVEALIESAPSVEEFDAYLERYAGMAQQPVVMH</sequence>
<dbReference type="OrthoDB" id="9153776at2"/>
<dbReference type="EMBL" id="CP029210">
    <property type="protein sequence ID" value="AWI54858.1"/>
    <property type="molecule type" value="Genomic_DNA"/>
</dbReference>
<dbReference type="KEGG" id="aon:DEH84_16600"/>
<keyword evidence="2" id="KW-1185">Reference proteome</keyword>
<organism evidence="1 2">
    <name type="scientific">Aquabacterium olei</name>
    <dbReference type="NCBI Taxonomy" id="1296669"/>
    <lineage>
        <taxon>Bacteria</taxon>
        <taxon>Pseudomonadati</taxon>
        <taxon>Pseudomonadota</taxon>
        <taxon>Betaproteobacteria</taxon>
        <taxon>Burkholderiales</taxon>
        <taxon>Aquabacterium</taxon>
    </lineage>
</organism>
<dbReference type="InterPro" id="IPR021951">
    <property type="entry name" value="DUF3567"/>
</dbReference>
<evidence type="ECO:0000313" key="1">
    <source>
        <dbReference type="EMBL" id="AWI54858.1"/>
    </source>
</evidence>
<dbReference type="RefSeq" id="WP_109037943.1">
    <property type="nucleotide sequence ID" value="NZ_CP029210.1"/>
</dbReference>
<proteinExistence type="predicted"/>
<dbReference type="AlphaFoldDB" id="A0A2U8FVP1"/>
<accession>A0A2U8FVP1</accession>
<dbReference type="Pfam" id="PF12091">
    <property type="entry name" value="DUF3567"/>
    <property type="match status" value="1"/>
</dbReference>
<protein>
    <submittedName>
        <fullName evidence="1">DUF3567 domain-containing protein</fullName>
    </submittedName>
</protein>
<gene>
    <name evidence="1" type="ORF">DEH84_16600</name>
</gene>
<evidence type="ECO:0000313" key="2">
    <source>
        <dbReference type="Proteomes" id="UP000244892"/>
    </source>
</evidence>
<name>A0A2U8FVP1_9BURK</name>